<gene>
    <name evidence="1" type="ORF">GSUB_15995</name>
</gene>
<keyword evidence="2" id="KW-1185">Reference proteome</keyword>
<name>A0A0B5FW00_9BACT</name>
<reference evidence="1 2" key="1">
    <citation type="journal article" date="2015" name="Genome Announc.">
        <title>Genomes of Geoalkalibacter ferrihydriticus Z-0531T and Geoalkalibacter subterraneus Red1T, Two Haloalkaliphilic Metal-Reducing Deltaproteobacteria.</title>
        <authorList>
            <person name="Badalamenti J.P."/>
            <person name="Krajmalnik-Brown R."/>
            <person name="Torres C.I."/>
            <person name="Bond D.R."/>
        </authorList>
    </citation>
    <scope>NUCLEOTIDE SEQUENCE [LARGE SCALE GENOMIC DNA]</scope>
    <source>
        <strain evidence="1 2">Red1</strain>
    </source>
</reference>
<dbReference type="Proteomes" id="UP000035036">
    <property type="component" value="Chromosome"/>
</dbReference>
<dbReference type="STRING" id="483547.GSUB_15995"/>
<dbReference type="HOGENOM" id="CLU_1728452_0_0_7"/>
<dbReference type="EMBL" id="CP010311">
    <property type="protein sequence ID" value="AJF07756.1"/>
    <property type="molecule type" value="Genomic_DNA"/>
</dbReference>
<organism evidence="1 2">
    <name type="scientific">Geoalkalibacter subterraneus</name>
    <dbReference type="NCBI Taxonomy" id="483547"/>
    <lineage>
        <taxon>Bacteria</taxon>
        <taxon>Pseudomonadati</taxon>
        <taxon>Thermodesulfobacteriota</taxon>
        <taxon>Desulfuromonadia</taxon>
        <taxon>Desulfuromonadales</taxon>
        <taxon>Geoalkalibacteraceae</taxon>
        <taxon>Geoalkalibacter</taxon>
    </lineage>
</organism>
<evidence type="ECO:0008006" key="3">
    <source>
        <dbReference type="Google" id="ProtNLM"/>
    </source>
</evidence>
<dbReference type="AlphaFoldDB" id="A0A0B5FW00"/>
<dbReference type="KEGG" id="gsb:GSUB_15995"/>
<proteinExistence type="predicted"/>
<sequence>MELKDSAAAPVGTLRVQVFRDGRLIDEFEDKNLIVNGARDAHARLIGGDGGGKIITKIGFGTGSTVASPNDTGLSGAYEKNIGARTYPATGQVRFAWTLATSEANGKAIREFGLICSDGTLYSRKVRGVIEKESDISLSGTWTISF</sequence>
<evidence type="ECO:0000313" key="2">
    <source>
        <dbReference type="Proteomes" id="UP000035036"/>
    </source>
</evidence>
<dbReference type="OrthoDB" id="1808144at2"/>
<protein>
    <recommendedName>
        <fullName evidence="3">Tail protein</fullName>
    </recommendedName>
</protein>
<evidence type="ECO:0000313" key="1">
    <source>
        <dbReference type="EMBL" id="AJF07756.1"/>
    </source>
</evidence>
<dbReference type="RefSeq" id="WP_040201733.1">
    <property type="nucleotide sequence ID" value="NZ_CP010311.1"/>
</dbReference>
<accession>A0A0B5FW00</accession>